<dbReference type="PANTHER" id="PTHR11086:SF18">
    <property type="entry name" value="DEOXYCYTIDYLATE DEAMINASE"/>
    <property type="match status" value="1"/>
</dbReference>
<evidence type="ECO:0000259" key="3">
    <source>
        <dbReference type="PROSITE" id="PS51747"/>
    </source>
</evidence>
<dbReference type="GO" id="GO:0006220">
    <property type="term" value="P:pyrimidine nucleotide metabolic process"/>
    <property type="evidence" value="ECO:0007669"/>
    <property type="project" value="InterPro"/>
</dbReference>
<protein>
    <recommendedName>
        <fullName evidence="3">CMP/dCMP-type deaminase domain-containing protein</fullName>
    </recommendedName>
</protein>
<dbReference type="CDD" id="cd01286">
    <property type="entry name" value="deoxycytidylate_deaminase"/>
    <property type="match status" value="1"/>
</dbReference>
<dbReference type="SUPFAM" id="SSF53927">
    <property type="entry name" value="Cytidine deaminase-like"/>
    <property type="match status" value="1"/>
</dbReference>
<dbReference type="GO" id="GO:0004132">
    <property type="term" value="F:dCMP deaminase activity"/>
    <property type="evidence" value="ECO:0007669"/>
    <property type="project" value="InterPro"/>
</dbReference>
<evidence type="ECO:0000256" key="2">
    <source>
        <dbReference type="ARBA" id="ARBA00022801"/>
    </source>
</evidence>
<sequence>MPVIRPGWDSYFLSIAKVVSTRSTCPRASVGAVVVSEDNRILSTGYNGSPSGEPHCIDVGCDMVDDHCQRTLHAEVNAIAYAARAGVSLRGSRLYLYSDPDSYGVCRECEKVRKAASVSLAAF</sequence>
<dbReference type="EMBL" id="LAZR01035899">
    <property type="protein sequence ID" value="KKL26258.1"/>
    <property type="molecule type" value="Genomic_DNA"/>
</dbReference>
<accession>A0A0F9EQX6</accession>
<keyword evidence="2" id="KW-0378">Hydrolase</keyword>
<dbReference type="InterPro" id="IPR016473">
    <property type="entry name" value="dCMP_deaminase"/>
</dbReference>
<dbReference type="PROSITE" id="PS51747">
    <property type="entry name" value="CYT_DCMP_DEAMINASES_2"/>
    <property type="match status" value="1"/>
</dbReference>
<gene>
    <name evidence="4" type="ORF">LCGC14_2397100</name>
</gene>
<dbReference type="InterPro" id="IPR015517">
    <property type="entry name" value="dCMP_deaminase-rel"/>
</dbReference>
<comment type="cofactor">
    <cofactor evidence="1">
        <name>Zn(2+)</name>
        <dbReference type="ChEBI" id="CHEBI:29105"/>
    </cofactor>
</comment>
<evidence type="ECO:0000256" key="1">
    <source>
        <dbReference type="ARBA" id="ARBA00001947"/>
    </source>
</evidence>
<feature type="domain" description="CMP/dCMP-type deaminase" evidence="3">
    <location>
        <begin position="7"/>
        <end position="123"/>
    </location>
</feature>
<evidence type="ECO:0000313" key="4">
    <source>
        <dbReference type="EMBL" id="KKL26258.1"/>
    </source>
</evidence>
<dbReference type="AlphaFoldDB" id="A0A0F9EQX6"/>
<dbReference type="InterPro" id="IPR016193">
    <property type="entry name" value="Cytidine_deaminase-like"/>
</dbReference>
<dbReference type="PANTHER" id="PTHR11086">
    <property type="entry name" value="DEOXYCYTIDYLATE DEAMINASE-RELATED"/>
    <property type="match status" value="1"/>
</dbReference>
<organism evidence="4">
    <name type="scientific">marine sediment metagenome</name>
    <dbReference type="NCBI Taxonomy" id="412755"/>
    <lineage>
        <taxon>unclassified sequences</taxon>
        <taxon>metagenomes</taxon>
        <taxon>ecological metagenomes</taxon>
    </lineage>
</organism>
<dbReference type="GO" id="GO:0008270">
    <property type="term" value="F:zinc ion binding"/>
    <property type="evidence" value="ECO:0007669"/>
    <property type="project" value="InterPro"/>
</dbReference>
<dbReference type="PIRSF" id="PIRSF006019">
    <property type="entry name" value="dCMP_deaminase"/>
    <property type="match status" value="1"/>
</dbReference>
<dbReference type="InterPro" id="IPR035105">
    <property type="entry name" value="Deoxycytidylate_deaminase_dom"/>
</dbReference>
<name>A0A0F9EQX6_9ZZZZ</name>
<dbReference type="GO" id="GO:0005737">
    <property type="term" value="C:cytoplasm"/>
    <property type="evidence" value="ECO:0007669"/>
    <property type="project" value="TreeGrafter"/>
</dbReference>
<dbReference type="Pfam" id="PF00383">
    <property type="entry name" value="dCMP_cyt_deam_1"/>
    <property type="match status" value="1"/>
</dbReference>
<dbReference type="InterPro" id="IPR002125">
    <property type="entry name" value="CMP_dCMP_dom"/>
</dbReference>
<comment type="caution">
    <text evidence="4">The sequence shown here is derived from an EMBL/GenBank/DDBJ whole genome shotgun (WGS) entry which is preliminary data.</text>
</comment>
<proteinExistence type="predicted"/>
<reference evidence="4" key="1">
    <citation type="journal article" date="2015" name="Nature">
        <title>Complex archaea that bridge the gap between prokaryotes and eukaryotes.</title>
        <authorList>
            <person name="Spang A."/>
            <person name="Saw J.H."/>
            <person name="Jorgensen S.L."/>
            <person name="Zaremba-Niedzwiedzka K."/>
            <person name="Martijn J."/>
            <person name="Lind A.E."/>
            <person name="van Eijk R."/>
            <person name="Schleper C."/>
            <person name="Guy L."/>
            <person name="Ettema T.J."/>
        </authorList>
    </citation>
    <scope>NUCLEOTIDE SEQUENCE</scope>
</reference>
<dbReference type="Gene3D" id="3.40.140.10">
    <property type="entry name" value="Cytidine Deaminase, domain 2"/>
    <property type="match status" value="1"/>
</dbReference>